<dbReference type="EMBL" id="CAJVPW010061363">
    <property type="protein sequence ID" value="CAG8781974.1"/>
    <property type="molecule type" value="Genomic_DNA"/>
</dbReference>
<reference evidence="1" key="1">
    <citation type="submission" date="2021-06" db="EMBL/GenBank/DDBJ databases">
        <authorList>
            <person name="Kallberg Y."/>
            <person name="Tangrot J."/>
            <person name="Rosling A."/>
        </authorList>
    </citation>
    <scope>NUCLEOTIDE SEQUENCE</scope>
    <source>
        <strain evidence="1">28 12/20/2015</strain>
    </source>
</reference>
<evidence type="ECO:0000313" key="1">
    <source>
        <dbReference type="EMBL" id="CAG8781974.1"/>
    </source>
</evidence>
<keyword evidence="2" id="KW-1185">Reference proteome</keyword>
<feature type="non-terminal residue" evidence="1">
    <location>
        <position position="40"/>
    </location>
</feature>
<sequence length="40" mass="4578">TFGTWIQIISPTIISPHLNLLMLVLEFANGGSLQYYLERK</sequence>
<comment type="caution">
    <text evidence="1">The sequence shown here is derived from an EMBL/GenBank/DDBJ whole genome shotgun (WGS) entry which is preliminary data.</text>
</comment>
<protein>
    <submittedName>
        <fullName evidence="1">18154_t:CDS:1</fullName>
    </submittedName>
</protein>
<accession>A0ACA9R8Z6</accession>
<evidence type="ECO:0000313" key="2">
    <source>
        <dbReference type="Proteomes" id="UP000789366"/>
    </source>
</evidence>
<dbReference type="Proteomes" id="UP000789366">
    <property type="component" value="Unassembled WGS sequence"/>
</dbReference>
<proteinExistence type="predicted"/>
<gene>
    <name evidence="1" type="ORF">SPELUC_LOCUS16479</name>
</gene>
<feature type="non-terminal residue" evidence="1">
    <location>
        <position position="1"/>
    </location>
</feature>
<organism evidence="1 2">
    <name type="scientific">Cetraspora pellucida</name>
    <dbReference type="NCBI Taxonomy" id="1433469"/>
    <lineage>
        <taxon>Eukaryota</taxon>
        <taxon>Fungi</taxon>
        <taxon>Fungi incertae sedis</taxon>
        <taxon>Mucoromycota</taxon>
        <taxon>Glomeromycotina</taxon>
        <taxon>Glomeromycetes</taxon>
        <taxon>Diversisporales</taxon>
        <taxon>Gigasporaceae</taxon>
        <taxon>Cetraspora</taxon>
    </lineage>
</organism>
<name>A0ACA9R8Z6_9GLOM</name>